<evidence type="ECO:0000256" key="3">
    <source>
        <dbReference type="ARBA" id="ARBA00023157"/>
    </source>
</evidence>
<evidence type="ECO:0000259" key="6">
    <source>
        <dbReference type="PROSITE" id="PS51352"/>
    </source>
</evidence>
<dbReference type="GO" id="GO:0030313">
    <property type="term" value="C:cell envelope"/>
    <property type="evidence" value="ECO:0007669"/>
    <property type="project" value="UniProtKB-SubCell"/>
</dbReference>
<dbReference type="GO" id="GO:0017004">
    <property type="term" value="P:cytochrome complex assembly"/>
    <property type="evidence" value="ECO:0007669"/>
    <property type="project" value="UniProtKB-KW"/>
</dbReference>
<dbReference type="Pfam" id="PF14289">
    <property type="entry name" value="DUF4369"/>
    <property type="match status" value="1"/>
</dbReference>
<proteinExistence type="predicted"/>
<accession>A0A366KL67</accession>
<feature type="chain" id="PRO_5016975114" description="Thioredoxin domain-containing protein" evidence="5">
    <location>
        <begin position="20"/>
        <end position="371"/>
    </location>
</feature>
<dbReference type="Gene3D" id="3.40.30.10">
    <property type="entry name" value="Glutaredoxin"/>
    <property type="match status" value="1"/>
</dbReference>
<feature type="domain" description="Thioredoxin" evidence="6">
    <location>
        <begin position="233"/>
        <end position="371"/>
    </location>
</feature>
<keyword evidence="2" id="KW-0201">Cytochrome c-type biogenesis</keyword>
<organism evidence="7 8">
    <name type="scientific">Pedobacter miscanthi</name>
    <dbReference type="NCBI Taxonomy" id="2259170"/>
    <lineage>
        <taxon>Bacteria</taxon>
        <taxon>Pseudomonadati</taxon>
        <taxon>Bacteroidota</taxon>
        <taxon>Sphingobacteriia</taxon>
        <taxon>Sphingobacteriales</taxon>
        <taxon>Sphingobacteriaceae</taxon>
        <taxon>Pedobacter</taxon>
    </lineage>
</organism>
<dbReference type="InterPro" id="IPR025380">
    <property type="entry name" value="DUF4369"/>
</dbReference>
<gene>
    <name evidence="7" type="ORF">DRW42_26590</name>
</gene>
<dbReference type="RefSeq" id="WP_113951899.1">
    <property type="nucleotide sequence ID" value="NZ_QNQU01000037.1"/>
</dbReference>
<dbReference type="InterPro" id="IPR050553">
    <property type="entry name" value="Thioredoxin_ResA/DsbE_sf"/>
</dbReference>
<sequence>MKFNIYLLLLICTVTSAMAQQKKFTLKGNLSGSNVPIKVFLYFRDGERKVADSAMAQDGKFTFSGSLDHPTDATLYVHWIYPPNVKPEGSASEGKSFLLENGTVTIEGKRLFDAKISGGEGQKDYEIYKKLMNSVGDSVYRIWKAQQHQLPEDSTAAFQRLLYARQKIAKEETLKFIQAHPKSPMSFNILQNSSVIVEDFKYVEGMMVSLKPEYGETERFKAVEAKVALTKRLSIGQLAANFSQSSDKGKLISLSDQKGKFVLVDFWASWCGPCRTEYPYLKSAYAKYKDKNFEIIGISIDDKKDLWLNAIKSNGFEWIQLSDLKGKDNAVAKAYGIAAIPQNFLIDPAGKIIAKNLRGKELEEKLAEVIR</sequence>
<dbReference type="CDD" id="cd02966">
    <property type="entry name" value="TlpA_like_family"/>
    <property type="match status" value="1"/>
</dbReference>
<dbReference type="InterPro" id="IPR017937">
    <property type="entry name" value="Thioredoxin_CS"/>
</dbReference>
<evidence type="ECO:0000256" key="4">
    <source>
        <dbReference type="ARBA" id="ARBA00023284"/>
    </source>
</evidence>
<evidence type="ECO:0000256" key="5">
    <source>
        <dbReference type="SAM" id="SignalP"/>
    </source>
</evidence>
<dbReference type="Proteomes" id="UP000252081">
    <property type="component" value="Unassembled WGS sequence"/>
</dbReference>
<keyword evidence="4" id="KW-0676">Redox-active center</keyword>
<keyword evidence="8" id="KW-1185">Reference proteome</keyword>
<dbReference type="EMBL" id="QNQU01000037">
    <property type="protein sequence ID" value="RBQ02441.1"/>
    <property type="molecule type" value="Genomic_DNA"/>
</dbReference>
<comment type="caution">
    <text evidence="7">The sequence shown here is derived from an EMBL/GenBank/DDBJ whole genome shotgun (WGS) entry which is preliminary data.</text>
</comment>
<dbReference type="GO" id="GO:0016209">
    <property type="term" value="F:antioxidant activity"/>
    <property type="evidence" value="ECO:0007669"/>
    <property type="project" value="InterPro"/>
</dbReference>
<reference evidence="7 8" key="1">
    <citation type="submission" date="2018-07" db="EMBL/GenBank/DDBJ databases">
        <title>A draft genome of a endophytic bacteria, a new species of Pedobacter.</title>
        <authorList>
            <person name="Zhang Z.D."/>
            <person name="Chen Z.J."/>
        </authorList>
    </citation>
    <scope>NUCLEOTIDE SEQUENCE [LARGE SCALE GENOMIC DNA]</scope>
    <source>
        <strain evidence="7 8">RS10</strain>
    </source>
</reference>
<dbReference type="GO" id="GO:0016491">
    <property type="term" value="F:oxidoreductase activity"/>
    <property type="evidence" value="ECO:0007669"/>
    <property type="project" value="InterPro"/>
</dbReference>
<protein>
    <recommendedName>
        <fullName evidence="6">Thioredoxin domain-containing protein</fullName>
    </recommendedName>
</protein>
<comment type="subcellular location">
    <subcellularLocation>
        <location evidence="1">Cell envelope</location>
    </subcellularLocation>
</comment>
<dbReference type="InterPro" id="IPR036249">
    <property type="entry name" value="Thioredoxin-like_sf"/>
</dbReference>
<evidence type="ECO:0000313" key="8">
    <source>
        <dbReference type="Proteomes" id="UP000252081"/>
    </source>
</evidence>
<dbReference type="PROSITE" id="PS00194">
    <property type="entry name" value="THIOREDOXIN_1"/>
    <property type="match status" value="1"/>
</dbReference>
<evidence type="ECO:0000256" key="1">
    <source>
        <dbReference type="ARBA" id="ARBA00004196"/>
    </source>
</evidence>
<dbReference type="PANTHER" id="PTHR42852:SF6">
    <property type="entry name" value="THIOL:DISULFIDE INTERCHANGE PROTEIN DSBE"/>
    <property type="match status" value="1"/>
</dbReference>
<dbReference type="InterPro" id="IPR000866">
    <property type="entry name" value="AhpC/TSA"/>
</dbReference>
<keyword evidence="5" id="KW-0732">Signal</keyword>
<feature type="signal peptide" evidence="5">
    <location>
        <begin position="1"/>
        <end position="19"/>
    </location>
</feature>
<dbReference type="Pfam" id="PF00578">
    <property type="entry name" value="AhpC-TSA"/>
    <property type="match status" value="1"/>
</dbReference>
<name>A0A366KL67_9SPHI</name>
<dbReference type="InterPro" id="IPR013766">
    <property type="entry name" value="Thioredoxin_domain"/>
</dbReference>
<dbReference type="PROSITE" id="PS51352">
    <property type="entry name" value="THIOREDOXIN_2"/>
    <property type="match status" value="1"/>
</dbReference>
<dbReference type="AlphaFoldDB" id="A0A366KL67"/>
<evidence type="ECO:0000313" key="7">
    <source>
        <dbReference type="EMBL" id="RBQ02441.1"/>
    </source>
</evidence>
<dbReference type="PANTHER" id="PTHR42852">
    <property type="entry name" value="THIOL:DISULFIDE INTERCHANGE PROTEIN DSBE"/>
    <property type="match status" value="1"/>
</dbReference>
<dbReference type="SUPFAM" id="SSF52833">
    <property type="entry name" value="Thioredoxin-like"/>
    <property type="match status" value="1"/>
</dbReference>
<keyword evidence="3" id="KW-1015">Disulfide bond</keyword>
<evidence type="ECO:0000256" key="2">
    <source>
        <dbReference type="ARBA" id="ARBA00022748"/>
    </source>
</evidence>
<dbReference type="OrthoDB" id="750178at2"/>